<dbReference type="InterPro" id="IPR043128">
    <property type="entry name" value="Rev_trsase/Diguanyl_cyclase"/>
</dbReference>
<dbReference type="Gene3D" id="3.10.10.10">
    <property type="entry name" value="HIV Type 1 Reverse Transcriptase, subunit A, domain 1"/>
    <property type="match status" value="1"/>
</dbReference>
<protein>
    <recommendedName>
        <fullName evidence="3">Reverse transcriptase domain-containing protein</fullName>
    </recommendedName>
</protein>
<dbReference type="InterPro" id="IPR050951">
    <property type="entry name" value="Retrovirus_Pol_polyprotein"/>
</dbReference>
<reference evidence="1" key="1">
    <citation type="submission" date="2021-02" db="EMBL/GenBank/DDBJ databases">
        <authorList>
            <person name="Nowell W R."/>
        </authorList>
    </citation>
    <scope>NUCLEOTIDE SEQUENCE</scope>
    <source>
        <strain evidence="1">Ploen Becks lab</strain>
    </source>
</reference>
<dbReference type="Proteomes" id="UP000663879">
    <property type="component" value="Unassembled WGS sequence"/>
</dbReference>
<dbReference type="OrthoDB" id="10068383at2759"/>
<name>A0A813XWC0_9BILA</name>
<dbReference type="AlphaFoldDB" id="A0A813XWC0"/>
<proteinExistence type="predicted"/>
<dbReference type="InterPro" id="IPR043502">
    <property type="entry name" value="DNA/RNA_pol_sf"/>
</dbReference>
<dbReference type="EMBL" id="CAJNOC010001537">
    <property type="protein sequence ID" value="CAF0872882.1"/>
    <property type="molecule type" value="Genomic_DNA"/>
</dbReference>
<gene>
    <name evidence="1" type="ORF">OXX778_LOCUS10023</name>
</gene>
<dbReference type="PANTHER" id="PTHR37984:SF9">
    <property type="entry name" value="INTEGRASE CATALYTIC DOMAIN-CONTAINING PROTEIN"/>
    <property type="match status" value="1"/>
</dbReference>
<dbReference type="SUPFAM" id="SSF56672">
    <property type="entry name" value="DNA/RNA polymerases"/>
    <property type="match status" value="1"/>
</dbReference>
<dbReference type="Gene3D" id="3.30.70.270">
    <property type="match status" value="1"/>
</dbReference>
<sequence>MEFNTSVSFPIFYPDIDTLNNGPRWNSYLKRFQYFLVSKTKQKIEDIDEEIKTGIFLHHVGERVASIYENLSIDKDKYQDIVKKLTDYFEPQVNEPFERFNFSEAKQSYDESLDNYIARLRSLARNCNFTDIEKEIMNQVIRGCKSNELRRQGLRGMKPDEFLKLGRSIEIANSQAKNIEANTPRHDLISSLRKEDGQNLNRKLCKRCGYSHNINQCPAYNKVCAFCQGKNHFAKMCNKKNKDQLRPRFGKYNRDKINNIEEDIQFEVDYREKKQNIIDSLFTIDSSNELIIELPSMFIFKIQRSLCRSIQPFLKPRKSIAYAYQRKSPIQFVGEFETFIMHNGNKINDTVAVVKGSEKCLLGYFASKKLGIVNIINSLNQENTINQLSEKFPEAFRNEVGCLKNYEIKLDIDQSIKPTFQKHRRIPFSMRAKLKEIIDQNLKDDVLEVAKGPTSWVLATIPANKAIKRTQHVMPTIDDIINDVNLANESNEMVFSRIDLKDGFNQIKLAEDSSYIITFSTDEGIFR</sequence>
<comment type="caution">
    <text evidence="1">The sequence shown here is derived from an EMBL/GenBank/DDBJ whole genome shotgun (WGS) entry which is preliminary data.</text>
</comment>
<dbReference type="PANTHER" id="PTHR37984">
    <property type="entry name" value="PROTEIN CBG26694"/>
    <property type="match status" value="1"/>
</dbReference>
<evidence type="ECO:0000313" key="2">
    <source>
        <dbReference type="Proteomes" id="UP000663879"/>
    </source>
</evidence>
<evidence type="ECO:0000313" key="1">
    <source>
        <dbReference type="EMBL" id="CAF0872882.1"/>
    </source>
</evidence>
<evidence type="ECO:0008006" key="3">
    <source>
        <dbReference type="Google" id="ProtNLM"/>
    </source>
</evidence>
<keyword evidence="2" id="KW-1185">Reference proteome</keyword>
<accession>A0A813XWC0</accession>
<organism evidence="1 2">
    <name type="scientific">Brachionus calyciflorus</name>
    <dbReference type="NCBI Taxonomy" id="104777"/>
    <lineage>
        <taxon>Eukaryota</taxon>
        <taxon>Metazoa</taxon>
        <taxon>Spiralia</taxon>
        <taxon>Gnathifera</taxon>
        <taxon>Rotifera</taxon>
        <taxon>Eurotatoria</taxon>
        <taxon>Monogononta</taxon>
        <taxon>Pseudotrocha</taxon>
        <taxon>Ploima</taxon>
        <taxon>Brachionidae</taxon>
        <taxon>Brachionus</taxon>
    </lineage>
</organism>